<dbReference type="RefSeq" id="WP_138004157.1">
    <property type="nucleotide sequence ID" value="NZ_QGQD01000112.1"/>
</dbReference>
<organism evidence="3 4">
    <name type="scientific">Robinsoniella peoriensis</name>
    <dbReference type="NCBI Taxonomy" id="180332"/>
    <lineage>
        <taxon>Bacteria</taxon>
        <taxon>Bacillati</taxon>
        <taxon>Bacillota</taxon>
        <taxon>Clostridia</taxon>
        <taxon>Lachnospirales</taxon>
        <taxon>Lachnospiraceae</taxon>
        <taxon>Robinsoniella</taxon>
    </lineage>
</organism>
<comment type="caution">
    <text evidence="3">The sequence shown here is derived from an EMBL/GenBank/DDBJ whole genome shotgun (WGS) entry which is preliminary data.</text>
</comment>
<accession>A0A4V6HR55</accession>
<evidence type="ECO:0000256" key="1">
    <source>
        <dbReference type="SAM" id="MobiDB-lite"/>
    </source>
</evidence>
<keyword evidence="2" id="KW-1133">Transmembrane helix</keyword>
<dbReference type="InterPro" id="IPR045584">
    <property type="entry name" value="Pilin-like"/>
</dbReference>
<evidence type="ECO:0000313" key="4">
    <source>
        <dbReference type="Proteomes" id="UP000306509"/>
    </source>
</evidence>
<sequence>MFAKLKKTLKETKGFTLLEMISVITVVAIIGTIVTVAVYGYMVTAYMLKANQTAETVFYAAQNYLTQQKDMGALEQFNERISTYDTGLNTARMEDILQLNGYFPDDDPSVKEEWEKNHNSSKIVSVFVNSKKGYLGNREDMSSKDNDLYFYNPFWTEIIEPSIKDENITDHCFLLEYDETTGIVLSVFYSEKIDDFCRKPSIYPYELNSSEKYNVVKRDTKSLKEKRQGYYGISMSNYANSKVEVYQPAVKLVNSDRLYLEWQDKNLPLEGAGAEAGNPAFSADSSLAGKLYYDVKIKSKNRPDFSISIPKIKAVIGTPTDWKTAEEKAGTSSSNPIFIYDSSTNTYSLSLDCIHYSILEKYKGILSTDYIYCEVTPKLEGMSVSEEKGVSNYESASFGGGEKEADYNGAMVDAGGSGKMETGLEENNSTSDYPYTIKYARHLNNMRNVTAESYFLQTGDINWKLPEYNNDSSHSVMLSKKLFEPIVFVKEVKADQNDLTNIVTEFKGKYDVEETFDEENNKRNFKIAGIDIKADAKIGNNVGLFAVNSGEIKGLRLLNTSVSGITNVGAVTGTNNVSGKITDVQVQAAVQAEIINSSGEESDTNEVADFGKNIGGVIGLNKGEVSDITTLPVVNNESKATQNVVSGTYNVGGMIGLNYSDKVTSLKNYNNLGIVTNGDEVIQNFGGIAGQNENAGKLSSCVNKGVISLNNKNEPAEDDSGTSTKEPLYIGGIAGYNEGKLKKCENVLDETYFFECDKLLETCLNDLNKENGTLPSYSGRGVGGIAGGNFGDKAEVIDCFVNNAVLGKDFVGGLIGINMGSVTNGGLISSILENLTGRKEDVSGLVIGSGNMVGGIFGYTDAKNTEISNYVNSSNVLGASMVGGIMGMNGADFNSIQELLDADWIGNLDDLVSGTDEYYKRLMQKDLNDTERNNIENALRNYYSELMQGGLAAKYINNVNKISNCTNMGFVYAAKRYSGGITGVNYGELNKCISSFEEKENGLVNSNYDFLTTADCAGGIAGLNLGTITGDGSNNSNSNNYVYGNSFVGGIVGWNVSSISGYRSISGSVRGRNNYVGGYLGMNSDLSGINGVEVAYNGITDSQITGKNYVGGIIGCNIVPVEKNDQLQVQITGTTTGNISIKGEAYVGGVIGYHSCIENLNNVPIQCASLTASYPYGVFDANTSQTQNEAQKIITNFVSCRNTASVTGSRYVGGIIGCNEKGSNLAVNSSNNYGDVSIVIPNGIQIEEDAATSDQITGTSYFIGGITGRNTSTGLIQQCYNEGNVKSPSKYLGGLCEVNEGIILNCVIGDAKSFKIEGKSSVGGIVGLNHTTDPSNPARVEKCSANQYASIVGGSNTGGLVGTNEASIVNCTTYANVSAPGGDKVGGITGFNKGSISGTEIGSERIIPAVVGRNYVGGLIGVNEGILLQDGSDNETTSQGVQPTLENLVNRANVTGENYVGGIVGSHNSKSIKSCSNYGNITSEKKDSSDNVIGSGYAGGITGVNESGKEITDCQNYGNVSSNYGQSGGIVGMNLGSIQSCYNRFGTIRSDYAQAGGITGTNSGVIQASHNLGSVTGAVTGTENNAIGGIAGINNSASQGLAAGDIKDCTSKLNDTNSNSVTGSNIVGGIVGWNQGSVTMKKNNGENNNVSININVNQAAVNSTSGNTPLIGGIIGKDDRKVTAQNPPGIENYIYSGTIQISEMAQTLYAGGIIGYNNKGHIVKNCEFRGTVSGLGNRNFDDKGNLKTDGGVGGITGRNAGTIYLNRIGDSNEYGINTTPDTPSSINGCTNVGGIVGIGDKDSSILCDTPNNGNAKKGYIVNYSSVTGVLNAGGIYGNSSVAIESCKNKGVIGGKTRIGGISGSHNNSANITDCENTSEAQINPLQENASELGGIVGYAGSTTISNCKNMGIICYADENNQPAGITNVGGIAGNGSTSTFINCKNGTAGETLDFLTCDVRNAGGIVGNYAGPKPGKDVKNVEDLNSLVKNFDSCSNYMNIVMNGDLCGAVGGIVGNASGNDLYLILNSCNNYGKIKMNSNKKLDIYNYQNCGMGGIVGYATTKVYIKDCNNSGVVDVNNYAQVGGIIGVIKSKSNAVSVGLIESCNNNAAGTIKGGGDVGGIIGRQEDGAYLKVQNNENSGSISGIQNVGGILGRIYQGTSSAFHTGEYSNCTNKGNVSAIWNKEANATPSGIGGCVGFVPYAGELFTNLINDGVVSVDESVGSRTVTGVGGIVGSLGSTANSNSTFKNCSNKKDLVFDRADIQINSLGGIAGSMASPAGTALNGCTNYASVISNDSSVNVGGIVGALSGGTITACSTRIPTGSAVPFIQGGQRVGGIAGYVSGVATKVMSDIKIDPENESKQFRATYNTFHVTADKEAGGIVGELAGSAILSVYNTGNVSVKRVAASELSNVNSAGGIVGYANDASTLNKGIVINCYSLGKIGWTDGKAASKDDVCGYIGGIIGARRYIGNGSDLRDKTCTGASIRDCYFISDRVASTLPYLKLGNTPLQFHQWMVGNEPFAKYNTDNGDSQSYTVKDAAGEKGYWNEASFDALLDTIGKTDDFTWDKNDELTNVNNILQNYFYELPIPDTKEVTGVKGTTYEMKWKGLVGLTSGYEVSIYTSYKYVDGIKTGDGAAIWSSHYDSNNLEGLTLNLKNIAAKYMGQKLYLSIQAKGYSVGEGENKIDITTDSKTSIVQSFVMMPPLPTVEVPDQLDIQQESKSSKVTLSIKNLNDYYKDSPYNDYNGLRELSQGHLLENNLYEMYKNGTAKIKVIDYFLNSENDAYFQWHSNEHEMNINWETGEATLTIDYSQPGEKYENKFWHAYLVQICISDQQNSTSLNPDTYSDNMVKYRYLSSDTEEKRFLLSTTTSLTPPKGLEKTYTGTTAEPAYSLTWQNPNESKENVKGYKVVITNPATGKSIEKELLKTEALRYDLTSENIKELMGDDYPKPETINNTLNWSVTALSGSNVEDKVFYKDSEPATDSITLVLMENQVNSITGEVPSAIYYPYIVDFKWEDPSYSANTKYEFMFTVTSEGKDVTKEAALNYSTGTTCQVDLPKALDADYNIELTVKKVGIIGQTLDSAVSVGKLTVKKSLSAVASLTYSEPQIDAEDSAKIKVNLDWKIPDGVNETNCSGYLFAILPVGELQMDNAITTVVDGWDTVKTELKFDTSSIGNDYFVYAYALGVQDVSSTSIGKSISMVLPKDRLTKPVLKGEIQHENGVVIPPEDGCGRDEYPALKYVFSWKNDKNELSKIKGCRIKLTDDEGNLISLNGKEYLDITDSGVMAEEAGYTLTKDLSQYAGKTLSISIVKLSNSITALASEAGVLQFTVPKTKLESPENLEVLVQMGNGATAGDNCTEAEFKDMTYVFSWENNPIDSGKIKGHRFILMDGDVEINFNNGDYILDGEAEENSIKMDLSSYAGKTLTMKIVNIPVDENELLSDAGSIEINIPHLTQVKLNLQTEPSAAIRDVVPDSEKETAAMEKEVNTETENPEK</sequence>
<dbReference type="PROSITE" id="PS00409">
    <property type="entry name" value="PROKAR_NTER_METHYL"/>
    <property type="match status" value="1"/>
</dbReference>
<dbReference type="InterPro" id="IPR012902">
    <property type="entry name" value="N_methyl_site"/>
</dbReference>
<feature type="region of interest" description="Disordered" evidence="1">
    <location>
        <begin position="3475"/>
        <end position="3498"/>
    </location>
</feature>
<dbReference type="SUPFAM" id="SSF54523">
    <property type="entry name" value="Pili subunits"/>
    <property type="match status" value="1"/>
</dbReference>
<gene>
    <name evidence="3" type="ORF">DSM106044_05495</name>
</gene>
<keyword evidence="2" id="KW-0472">Membrane</keyword>
<evidence type="ECO:0008006" key="5">
    <source>
        <dbReference type="Google" id="ProtNLM"/>
    </source>
</evidence>
<protein>
    <recommendedName>
        <fullName evidence="5">Prepilin-type N-terminal cleavage/methylation domain-containing protein</fullName>
    </recommendedName>
</protein>
<dbReference type="Gene3D" id="2.160.20.110">
    <property type="match status" value="8"/>
</dbReference>
<keyword evidence="4" id="KW-1185">Reference proteome</keyword>
<feature type="transmembrane region" description="Helical" evidence="2">
    <location>
        <begin position="21"/>
        <end position="42"/>
    </location>
</feature>
<dbReference type="NCBIfam" id="TIGR02532">
    <property type="entry name" value="IV_pilin_GFxxxE"/>
    <property type="match status" value="1"/>
</dbReference>
<proteinExistence type="predicted"/>
<name>A0A4V6HR55_9FIRM</name>
<dbReference type="Proteomes" id="UP000306509">
    <property type="component" value="Unassembled WGS sequence"/>
</dbReference>
<evidence type="ECO:0000256" key="2">
    <source>
        <dbReference type="SAM" id="Phobius"/>
    </source>
</evidence>
<evidence type="ECO:0000313" key="3">
    <source>
        <dbReference type="EMBL" id="TLC97697.1"/>
    </source>
</evidence>
<dbReference type="STRING" id="180332.GCA_000797495_05372"/>
<dbReference type="EMBL" id="QGQD01000112">
    <property type="protein sequence ID" value="TLC97697.1"/>
    <property type="molecule type" value="Genomic_DNA"/>
</dbReference>
<keyword evidence="2" id="KW-0812">Transmembrane</keyword>
<reference evidence="3 4" key="1">
    <citation type="journal article" date="2019" name="Anaerobe">
        <title>Detection of Robinsoniella peoriensis in multiple bone samples of a trauma patient.</title>
        <authorList>
            <person name="Schrottner P."/>
            <person name="Hartwich K."/>
            <person name="Bunk B."/>
            <person name="Schober I."/>
            <person name="Helbig S."/>
            <person name="Rudolph W.W."/>
            <person name="Gunzer F."/>
        </authorList>
    </citation>
    <scope>NUCLEOTIDE SEQUENCE [LARGE SCALE GENOMIC DNA]</scope>
    <source>
        <strain evidence="3 4">DSM 106044</strain>
    </source>
</reference>